<protein>
    <submittedName>
        <fullName evidence="3">CRAL-TRIO domain-containing protein</fullName>
    </submittedName>
</protein>
<evidence type="ECO:0000313" key="2">
    <source>
        <dbReference type="Proteomes" id="UP000279833"/>
    </source>
</evidence>
<proteinExistence type="predicted"/>
<dbReference type="Proteomes" id="UP000279833">
    <property type="component" value="Unassembled WGS sequence"/>
</dbReference>
<reference evidence="3" key="1">
    <citation type="submission" date="2016-06" db="UniProtKB">
        <authorList>
            <consortium name="WormBaseParasite"/>
        </authorList>
    </citation>
    <scope>IDENTIFICATION</scope>
</reference>
<dbReference type="AlphaFoldDB" id="A0A183KTX3"/>
<sequence length="120" mass="13745">MQNRRTEDNCVRLHVRAIPKLLRPECRSQITNDTEFSGQYLPSYLEAIGLQPFIHSDFTDNEKQFLKQDPMTKDEYLRVGEGHMKCMEDVKTVTYLDSIIDEHGGSDADVKARIGEARAA</sequence>
<evidence type="ECO:0000313" key="1">
    <source>
        <dbReference type="EMBL" id="VDP66005.1"/>
    </source>
</evidence>
<name>A0A183KTX3_9TREM</name>
<dbReference type="WBParaSite" id="SCUD_0001851601-mRNA-1">
    <property type="protein sequence ID" value="SCUD_0001851601-mRNA-1"/>
    <property type="gene ID" value="SCUD_0001851601"/>
</dbReference>
<dbReference type="EMBL" id="UZAK01041113">
    <property type="protein sequence ID" value="VDP66005.1"/>
    <property type="molecule type" value="Genomic_DNA"/>
</dbReference>
<evidence type="ECO:0000313" key="3">
    <source>
        <dbReference type="WBParaSite" id="SCUD_0001851601-mRNA-1"/>
    </source>
</evidence>
<keyword evidence="2" id="KW-1185">Reference proteome</keyword>
<gene>
    <name evidence="1" type="ORF">SCUD_LOCUS18513</name>
</gene>
<reference evidence="1 2" key="2">
    <citation type="submission" date="2018-11" db="EMBL/GenBank/DDBJ databases">
        <authorList>
            <consortium name="Pathogen Informatics"/>
        </authorList>
    </citation>
    <scope>NUCLEOTIDE SEQUENCE [LARGE SCALE GENOMIC DNA]</scope>
    <source>
        <strain evidence="1">Dakar</strain>
        <strain evidence="2">Dakar, Senegal</strain>
    </source>
</reference>
<organism evidence="3">
    <name type="scientific">Schistosoma curassoni</name>
    <dbReference type="NCBI Taxonomy" id="6186"/>
    <lineage>
        <taxon>Eukaryota</taxon>
        <taxon>Metazoa</taxon>
        <taxon>Spiralia</taxon>
        <taxon>Lophotrochozoa</taxon>
        <taxon>Platyhelminthes</taxon>
        <taxon>Trematoda</taxon>
        <taxon>Digenea</taxon>
        <taxon>Strigeidida</taxon>
        <taxon>Schistosomatoidea</taxon>
        <taxon>Schistosomatidae</taxon>
        <taxon>Schistosoma</taxon>
    </lineage>
</organism>
<accession>A0A183KTX3</accession>